<dbReference type="OrthoDB" id="2489132at2"/>
<evidence type="ECO:0000313" key="11">
    <source>
        <dbReference type="EMBL" id="KMY29108.1"/>
    </source>
</evidence>
<evidence type="ECO:0000256" key="7">
    <source>
        <dbReference type="SAM" id="Coils"/>
    </source>
</evidence>
<dbReference type="InterPro" id="IPR004089">
    <property type="entry name" value="MCPsignal_dom"/>
</dbReference>
<dbReference type="GeneID" id="96600202"/>
<evidence type="ECO:0000256" key="1">
    <source>
        <dbReference type="ARBA" id="ARBA00004236"/>
    </source>
</evidence>
<keyword evidence="7" id="KW-0175">Coiled coil</keyword>
<dbReference type="PROSITE" id="PS50111">
    <property type="entry name" value="CHEMOTAXIS_TRANSDUC_2"/>
    <property type="match status" value="1"/>
</dbReference>
<dbReference type="PANTHER" id="PTHR32089">
    <property type="entry name" value="METHYL-ACCEPTING CHEMOTAXIS PROTEIN MCPB"/>
    <property type="match status" value="1"/>
</dbReference>
<sequence length="427" mass="46450">MNKQFGLRLKLVLFVSILALITYSISFIFIEYLQPTFFPNIDRKLFEIFTYVSGIVWSGILAAVFSVILIKPLQQLENSASRVAEGKIGQDVEMPKTNDEIRSVAEAFQQMVLNLRGMVESIDSNFQQTNQTIIQLSDEAAVATKKAENIAYTVKHISSGAETSATAVQDTAEAIEDVRALATEVNSRAEASATQSKEILHNLTTTTTAIETLVNSIQQIAAGNTEALESIRLLEENAGQVERIISLVGDIAAQTNLLALNASIEAARAGDHGKGFAVVAEEVRSLADESAKAVQGITSLIQSMQQNVEIVVKQMNQQVAFATKEAARVSETTTAVEGMSSSVHEMATSIVEISTLIEQQMHNIETTARQSQEVAAIAQETSAGAQEVRSAAEEQAYAIEQVEKLAEGLKKQSEELHKMIQQFDRQA</sequence>
<protein>
    <submittedName>
        <fullName evidence="11">Chemotaxis protein</fullName>
    </submittedName>
</protein>
<feature type="domain" description="HAMP" evidence="10">
    <location>
        <begin position="67"/>
        <end position="120"/>
    </location>
</feature>
<comment type="caution">
    <text evidence="11">The sequence shown here is derived from an EMBL/GenBank/DDBJ whole genome shotgun (WGS) entry which is preliminary data.</text>
</comment>
<comment type="similarity">
    <text evidence="5">Belongs to the methyl-accepting chemotaxis (MCP) protein family.</text>
</comment>
<keyword evidence="2" id="KW-1003">Cell membrane</keyword>
<reference evidence="12" key="1">
    <citation type="submission" date="2015-07" db="EMBL/GenBank/DDBJ databases">
        <authorList>
            <consortium name="Consortium for Microbial Forensics and Genomics (microFORGE)"/>
            <person name="Knight B.M."/>
            <person name="Roberts D.P."/>
            <person name="Lin D."/>
            <person name="Hari K."/>
            <person name="Fletcher J."/>
            <person name="Melcher U."/>
            <person name="Blagden T."/>
            <person name="Winegar R.A."/>
        </authorList>
    </citation>
    <scope>NUCLEOTIDE SEQUENCE [LARGE SCALE GENOMIC DNA]</scope>
    <source>
        <strain evidence="12">DSM 23493</strain>
    </source>
</reference>
<dbReference type="CDD" id="cd06225">
    <property type="entry name" value="HAMP"/>
    <property type="match status" value="1"/>
</dbReference>
<evidence type="ECO:0000256" key="3">
    <source>
        <dbReference type="ARBA" id="ARBA00023136"/>
    </source>
</evidence>
<name>A0A0K9F4M9_9BACI</name>
<feature type="coiled-coil region" evidence="7">
    <location>
        <begin position="399"/>
        <end position="426"/>
    </location>
</feature>
<dbReference type="SMART" id="SM00304">
    <property type="entry name" value="HAMP"/>
    <property type="match status" value="1"/>
</dbReference>
<gene>
    <name evidence="11" type="ORF">ACZ11_18460</name>
</gene>
<comment type="subcellular location">
    <subcellularLocation>
        <location evidence="1">Cell membrane</location>
    </subcellularLocation>
</comment>
<evidence type="ECO:0000256" key="4">
    <source>
        <dbReference type="ARBA" id="ARBA00023224"/>
    </source>
</evidence>
<dbReference type="GO" id="GO:0007165">
    <property type="term" value="P:signal transduction"/>
    <property type="evidence" value="ECO:0007669"/>
    <property type="project" value="UniProtKB-KW"/>
</dbReference>
<evidence type="ECO:0000256" key="2">
    <source>
        <dbReference type="ARBA" id="ARBA00022475"/>
    </source>
</evidence>
<keyword evidence="3 8" id="KW-0472">Membrane</keyword>
<dbReference type="InterPro" id="IPR003660">
    <property type="entry name" value="HAMP_dom"/>
</dbReference>
<dbReference type="Gene3D" id="1.10.287.950">
    <property type="entry name" value="Methyl-accepting chemotaxis protein"/>
    <property type="match status" value="1"/>
</dbReference>
<evidence type="ECO:0000259" key="9">
    <source>
        <dbReference type="PROSITE" id="PS50111"/>
    </source>
</evidence>
<feature type="domain" description="Methyl-accepting transducer" evidence="9">
    <location>
        <begin position="139"/>
        <end position="375"/>
    </location>
</feature>
<keyword evidence="8" id="KW-1133">Transmembrane helix</keyword>
<feature type="transmembrane region" description="Helical" evidence="8">
    <location>
        <begin position="48"/>
        <end position="70"/>
    </location>
</feature>
<organism evidence="11 12">
    <name type="scientific">Lysinibacillus xylanilyticus</name>
    <dbReference type="NCBI Taxonomy" id="582475"/>
    <lineage>
        <taxon>Bacteria</taxon>
        <taxon>Bacillati</taxon>
        <taxon>Bacillota</taxon>
        <taxon>Bacilli</taxon>
        <taxon>Bacillales</taxon>
        <taxon>Bacillaceae</taxon>
        <taxon>Lysinibacillus</taxon>
    </lineage>
</organism>
<evidence type="ECO:0000256" key="5">
    <source>
        <dbReference type="ARBA" id="ARBA00029447"/>
    </source>
</evidence>
<evidence type="ECO:0000256" key="6">
    <source>
        <dbReference type="PROSITE-ProRule" id="PRU00284"/>
    </source>
</evidence>
<evidence type="ECO:0000259" key="10">
    <source>
        <dbReference type="PROSITE" id="PS50885"/>
    </source>
</evidence>
<dbReference type="GO" id="GO:0005886">
    <property type="term" value="C:plasma membrane"/>
    <property type="evidence" value="ECO:0007669"/>
    <property type="project" value="UniProtKB-SubCell"/>
</dbReference>
<proteinExistence type="inferred from homology"/>
<dbReference type="Pfam" id="PF00672">
    <property type="entry name" value="HAMP"/>
    <property type="match status" value="1"/>
</dbReference>
<dbReference type="PROSITE" id="PS50885">
    <property type="entry name" value="HAMP"/>
    <property type="match status" value="1"/>
</dbReference>
<dbReference type="PANTHER" id="PTHR32089:SF114">
    <property type="entry name" value="METHYL-ACCEPTING CHEMOTAXIS PROTEIN MCPB"/>
    <property type="match status" value="1"/>
</dbReference>
<dbReference type="PATRIC" id="fig|582475.4.peg.2750"/>
<dbReference type="EMBL" id="LFXJ01000010">
    <property type="protein sequence ID" value="KMY29108.1"/>
    <property type="molecule type" value="Genomic_DNA"/>
</dbReference>
<dbReference type="RefSeq" id="WP_049668013.1">
    <property type="nucleotide sequence ID" value="NZ_LFXJ01000010.1"/>
</dbReference>
<dbReference type="AlphaFoldDB" id="A0A0K9F4M9"/>
<dbReference type="SUPFAM" id="SSF58104">
    <property type="entry name" value="Methyl-accepting chemotaxis protein (MCP) signaling domain"/>
    <property type="match status" value="1"/>
</dbReference>
<feature type="transmembrane region" description="Helical" evidence="8">
    <location>
        <begin position="12"/>
        <end position="33"/>
    </location>
</feature>
<accession>A0A0K9F4M9</accession>
<evidence type="ECO:0000256" key="8">
    <source>
        <dbReference type="SAM" id="Phobius"/>
    </source>
</evidence>
<keyword evidence="8" id="KW-0812">Transmembrane</keyword>
<dbReference type="Pfam" id="PF00015">
    <property type="entry name" value="MCPsignal"/>
    <property type="match status" value="1"/>
</dbReference>
<dbReference type="Gene3D" id="6.10.340.10">
    <property type="match status" value="1"/>
</dbReference>
<evidence type="ECO:0000313" key="12">
    <source>
        <dbReference type="Proteomes" id="UP000037326"/>
    </source>
</evidence>
<keyword evidence="4 6" id="KW-0807">Transducer</keyword>
<dbReference type="SMART" id="SM00283">
    <property type="entry name" value="MA"/>
    <property type="match status" value="1"/>
</dbReference>
<dbReference type="Proteomes" id="UP000037326">
    <property type="component" value="Unassembled WGS sequence"/>
</dbReference>